<evidence type="ECO:0000313" key="2">
    <source>
        <dbReference type="EMBL" id="MCU4754039.1"/>
    </source>
</evidence>
<evidence type="ECO:0000313" key="3">
    <source>
        <dbReference type="Proteomes" id="UP001321047"/>
    </source>
</evidence>
<dbReference type="Proteomes" id="UP001321047">
    <property type="component" value="Unassembled WGS sequence"/>
</dbReference>
<feature type="transmembrane region" description="Helical" evidence="1">
    <location>
        <begin position="66"/>
        <end position="89"/>
    </location>
</feature>
<keyword evidence="1" id="KW-1133">Transmembrane helix</keyword>
<gene>
    <name evidence="2" type="ORF">OB919_18995</name>
</gene>
<feature type="transmembrane region" description="Helical" evidence="1">
    <location>
        <begin position="37"/>
        <end position="60"/>
    </location>
</feature>
<reference evidence="2 3" key="1">
    <citation type="submission" date="2022-09" db="EMBL/GenBank/DDBJ databases">
        <title>Enrichment on poylsaccharides allowed isolation of novel metabolic and taxonomic groups of Haloarchaea.</title>
        <authorList>
            <person name="Sorokin D.Y."/>
            <person name="Elcheninov A.G."/>
            <person name="Khizhniak T.V."/>
            <person name="Kolganova T.V."/>
            <person name="Kublanov I.V."/>
        </authorList>
    </citation>
    <scope>NUCLEOTIDE SEQUENCE [LARGE SCALE GENOMIC DNA]</scope>
    <source>
        <strain evidence="2 3">AArc-curdl1</strain>
    </source>
</reference>
<dbReference type="AlphaFoldDB" id="A0AAP2ZDM9"/>
<name>A0AAP2ZDM9_9EURY</name>
<evidence type="ECO:0000256" key="1">
    <source>
        <dbReference type="SAM" id="Phobius"/>
    </source>
</evidence>
<sequence>MGVIEYNEEKDRVAIGPSAVTLEPYLSTDRRKQTNKILYSGLAILNLVAIAIVAVGWWVLSTASSGEIVLFTLVVFLVNTLAYASVAGVERETDFIKSSL</sequence>
<accession>A0AAP2ZDM9</accession>
<keyword evidence="3" id="KW-1185">Reference proteome</keyword>
<dbReference type="EMBL" id="JAOPJZ010000027">
    <property type="protein sequence ID" value="MCU4754039.1"/>
    <property type="molecule type" value="Genomic_DNA"/>
</dbReference>
<proteinExistence type="predicted"/>
<organism evidence="2 3">
    <name type="scientific">Natronosalvus hydrolyticus</name>
    <dbReference type="NCBI Taxonomy" id="2979988"/>
    <lineage>
        <taxon>Archaea</taxon>
        <taxon>Methanobacteriati</taxon>
        <taxon>Methanobacteriota</taxon>
        <taxon>Stenosarchaea group</taxon>
        <taxon>Halobacteria</taxon>
        <taxon>Halobacteriales</taxon>
        <taxon>Natrialbaceae</taxon>
        <taxon>Natronosalvus</taxon>
    </lineage>
</organism>
<comment type="caution">
    <text evidence="2">The sequence shown here is derived from an EMBL/GenBank/DDBJ whole genome shotgun (WGS) entry which is preliminary data.</text>
</comment>
<keyword evidence="1" id="KW-0472">Membrane</keyword>
<keyword evidence="1" id="KW-0812">Transmembrane</keyword>
<protein>
    <submittedName>
        <fullName evidence="2">Uncharacterized protein</fullName>
    </submittedName>
</protein>